<reference evidence="4 5" key="1">
    <citation type="submission" date="2016-03" db="EMBL/GenBank/DDBJ databases">
        <title>Complete genome sequence of Pedobacter cryoconitis PAMC 27485.</title>
        <authorList>
            <person name="Lee J."/>
            <person name="Kim O.-S."/>
        </authorList>
    </citation>
    <scope>NUCLEOTIDE SEQUENCE [LARGE SCALE GENOMIC DNA]</scope>
    <source>
        <strain evidence="4 5">PAMC 27485</strain>
    </source>
</reference>
<evidence type="ECO:0000259" key="3">
    <source>
        <dbReference type="PROSITE" id="PS51819"/>
    </source>
</evidence>
<feature type="signal peptide" evidence="2">
    <location>
        <begin position="1"/>
        <end position="22"/>
    </location>
</feature>
<evidence type="ECO:0000256" key="2">
    <source>
        <dbReference type="SAM" id="SignalP"/>
    </source>
</evidence>
<dbReference type="PANTHER" id="PTHR36113">
    <property type="entry name" value="LYASE, PUTATIVE-RELATED-RELATED"/>
    <property type="match status" value="1"/>
</dbReference>
<dbReference type="EMBL" id="CP014504">
    <property type="protein sequence ID" value="AMQ01757.1"/>
    <property type="molecule type" value="Genomic_DNA"/>
</dbReference>
<dbReference type="PROSITE" id="PS51819">
    <property type="entry name" value="VOC"/>
    <property type="match status" value="1"/>
</dbReference>
<dbReference type="GO" id="GO:0046872">
    <property type="term" value="F:metal ion binding"/>
    <property type="evidence" value="ECO:0007669"/>
    <property type="project" value="UniProtKB-KW"/>
</dbReference>
<dbReference type="InterPro" id="IPR051332">
    <property type="entry name" value="Fosfomycin_Res_Enzymes"/>
</dbReference>
<evidence type="ECO:0000256" key="1">
    <source>
        <dbReference type="ARBA" id="ARBA00022723"/>
    </source>
</evidence>
<feature type="chain" id="PRO_5007280769" evidence="2">
    <location>
        <begin position="23"/>
        <end position="158"/>
    </location>
</feature>
<evidence type="ECO:0000313" key="5">
    <source>
        <dbReference type="Proteomes" id="UP000071561"/>
    </source>
</evidence>
<evidence type="ECO:0000313" key="4">
    <source>
        <dbReference type="EMBL" id="AMQ01757.1"/>
    </source>
</evidence>
<gene>
    <name evidence="4" type="ORF">AY601_4938</name>
</gene>
<name>A0A127VKC3_9SPHI</name>
<dbReference type="Gene3D" id="3.10.180.10">
    <property type="entry name" value="2,3-Dihydroxybiphenyl 1,2-Dioxygenase, domain 1"/>
    <property type="match status" value="1"/>
</dbReference>
<organism evidence="4 5">
    <name type="scientific">Pedobacter cryoconitis</name>
    <dbReference type="NCBI Taxonomy" id="188932"/>
    <lineage>
        <taxon>Bacteria</taxon>
        <taxon>Pseudomonadati</taxon>
        <taxon>Bacteroidota</taxon>
        <taxon>Sphingobacteriia</taxon>
        <taxon>Sphingobacteriales</taxon>
        <taxon>Sphingobacteriaceae</taxon>
        <taxon>Pedobacter</taxon>
    </lineage>
</organism>
<dbReference type="OrthoDB" id="192739at2"/>
<dbReference type="AlphaFoldDB" id="A0A127VKC3"/>
<dbReference type="InterPro" id="IPR037523">
    <property type="entry name" value="VOC_core"/>
</dbReference>
<accession>A0A127VKC3</accession>
<sequence length="158" mass="17845" precursor="true">MKPPVFLLALCLFAGAVSQSFAQTSATKEPAVLNHIAVYVTDLTKSTAFYEKLLHLQQIQEPFKDGKHIWFTLGAAGQMHLILGAKQTTVHDKNEHLCFSVSSIPDFIQLLDQEKIDYANWPGTAKEPTIRVDGVKQIYFQDPDGHWLEVNDEVKHRK</sequence>
<dbReference type="Proteomes" id="UP000071561">
    <property type="component" value="Chromosome"/>
</dbReference>
<dbReference type="InterPro" id="IPR029068">
    <property type="entry name" value="Glyas_Bleomycin-R_OHBP_Dase"/>
</dbReference>
<keyword evidence="5" id="KW-1185">Reference proteome</keyword>
<dbReference type="RefSeq" id="WP_084359452.1">
    <property type="nucleotide sequence ID" value="NZ_CP014504.1"/>
</dbReference>
<keyword evidence="1" id="KW-0479">Metal-binding</keyword>
<dbReference type="InterPro" id="IPR004360">
    <property type="entry name" value="Glyas_Fos-R_dOase_dom"/>
</dbReference>
<feature type="domain" description="VOC" evidence="3">
    <location>
        <begin position="32"/>
        <end position="153"/>
    </location>
</feature>
<dbReference type="Pfam" id="PF00903">
    <property type="entry name" value="Glyoxalase"/>
    <property type="match status" value="1"/>
</dbReference>
<protein>
    <submittedName>
        <fullName evidence="4">Glyoxalase</fullName>
    </submittedName>
</protein>
<dbReference type="PANTHER" id="PTHR36113:SF6">
    <property type="entry name" value="FOSFOMYCIN RESISTANCE PROTEIN FOSX"/>
    <property type="match status" value="1"/>
</dbReference>
<dbReference type="KEGG" id="pcm:AY601_4938"/>
<keyword evidence="2" id="KW-0732">Signal</keyword>
<dbReference type="SUPFAM" id="SSF54593">
    <property type="entry name" value="Glyoxalase/Bleomycin resistance protein/Dihydroxybiphenyl dioxygenase"/>
    <property type="match status" value="1"/>
</dbReference>
<proteinExistence type="predicted"/>
<dbReference type="PATRIC" id="fig|188932.3.peg.5118"/>